<dbReference type="InterPro" id="IPR043426">
    <property type="entry name" value="MltB-like"/>
</dbReference>
<dbReference type="Proteomes" id="UP000252707">
    <property type="component" value="Unassembled WGS sequence"/>
</dbReference>
<evidence type="ECO:0000256" key="1">
    <source>
        <dbReference type="PIRSR" id="PIRSR611757-1"/>
    </source>
</evidence>
<proteinExistence type="predicted"/>
<comment type="caution">
    <text evidence="4">The sequence shown here is derived from an EMBL/GenBank/DDBJ whole genome shotgun (WGS) entry which is preliminary data.</text>
</comment>
<dbReference type="PROSITE" id="PS51257">
    <property type="entry name" value="PROKAR_LIPOPROTEIN"/>
    <property type="match status" value="1"/>
</dbReference>
<dbReference type="GO" id="GO:0009253">
    <property type="term" value="P:peptidoglycan catabolic process"/>
    <property type="evidence" value="ECO:0007669"/>
    <property type="project" value="TreeGrafter"/>
</dbReference>
<dbReference type="Pfam" id="PF13406">
    <property type="entry name" value="SLT_2"/>
    <property type="match status" value="1"/>
</dbReference>
<keyword evidence="2" id="KW-0732">Signal</keyword>
<dbReference type="Gene3D" id="1.10.8.350">
    <property type="entry name" value="Bacterial muramidase"/>
    <property type="match status" value="1"/>
</dbReference>
<feature type="active site" evidence="1">
    <location>
        <position position="147"/>
    </location>
</feature>
<dbReference type="NCBIfam" id="TIGR02282">
    <property type="entry name" value="MltB"/>
    <property type="match status" value="1"/>
</dbReference>
<feature type="signal peptide" evidence="2">
    <location>
        <begin position="1"/>
        <end position="24"/>
    </location>
</feature>
<gene>
    <name evidence="4" type="ORF">DFQ59_101456</name>
</gene>
<dbReference type="InterPro" id="IPR023346">
    <property type="entry name" value="Lysozyme-like_dom_sf"/>
</dbReference>
<name>A0A369CL51_9GAMM</name>
<dbReference type="CDD" id="cd13399">
    <property type="entry name" value="Slt35-like"/>
    <property type="match status" value="1"/>
</dbReference>
<evidence type="ECO:0000313" key="4">
    <source>
        <dbReference type="EMBL" id="RCX33157.1"/>
    </source>
</evidence>
<accession>A0A369CL51</accession>
<reference evidence="4 5" key="1">
    <citation type="submission" date="2018-07" db="EMBL/GenBank/DDBJ databases">
        <title>Genomic Encyclopedia of Type Strains, Phase IV (KMG-IV): sequencing the most valuable type-strain genomes for metagenomic binning, comparative biology and taxonomic classification.</title>
        <authorList>
            <person name="Goeker M."/>
        </authorList>
    </citation>
    <scope>NUCLEOTIDE SEQUENCE [LARGE SCALE GENOMIC DNA]</scope>
    <source>
        <strain evidence="4 5">DSM 26407</strain>
    </source>
</reference>
<dbReference type="Gene3D" id="1.10.530.10">
    <property type="match status" value="1"/>
</dbReference>
<dbReference type="OrthoDB" id="9772911at2"/>
<feature type="chain" id="PRO_5016671286" evidence="2">
    <location>
        <begin position="25"/>
        <end position="356"/>
    </location>
</feature>
<dbReference type="PANTHER" id="PTHR30163:SF9">
    <property type="entry name" value="MEMBRANE-BOUND LYTIC MUREIN TRANSGLYCOSYLASE B"/>
    <property type="match status" value="1"/>
</dbReference>
<dbReference type="EMBL" id="QPJY01000001">
    <property type="protein sequence ID" value="RCX33157.1"/>
    <property type="molecule type" value="Genomic_DNA"/>
</dbReference>
<dbReference type="SUPFAM" id="SSF53955">
    <property type="entry name" value="Lysozyme-like"/>
    <property type="match status" value="1"/>
</dbReference>
<dbReference type="PANTHER" id="PTHR30163">
    <property type="entry name" value="MEMBRANE-BOUND LYTIC MUREIN TRANSGLYCOSYLASE B"/>
    <property type="match status" value="1"/>
</dbReference>
<sequence length="356" mass="38268">MPGAHRRLSLTAAVLLSSLIGACAGTGSAEKAPAAAAPERPPVPEVPAEEVRAQIAVFVDELARAHGFDRDEVAALIDSADVREDILAAMTRPAEAKPWYRYRPIFLTADRIRDGVAFWSANAALLERAEAQYGVPPAIITAIIGVETSYGRITGRHRVLDALVTLGFHYPPRAAFFRSELGEFLLLAREEGLDPQSVTGSYAGAMGKGQFISSSYRHYAVDFDGDGRRDLLGSNADAIGSVANYFREHGWRTGEAVAVPAQVSGEPAPALAGERLKPTHTVADLRAAGVEPATALPGAAPATLITLEQENGPEYWVGLTNFYVITRYNRSPLYAMAVYQLSEALREARARGETPR</sequence>
<keyword evidence="5" id="KW-1185">Reference proteome</keyword>
<evidence type="ECO:0000259" key="3">
    <source>
        <dbReference type="Pfam" id="PF13406"/>
    </source>
</evidence>
<evidence type="ECO:0000256" key="2">
    <source>
        <dbReference type="SAM" id="SignalP"/>
    </source>
</evidence>
<organism evidence="4 5">
    <name type="scientific">Thioalbus denitrificans</name>
    <dbReference type="NCBI Taxonomy" id="547122"/>
    <lineage>
        <taxon>Bacteria</taxon>
        <taxon>Pseudomonadati</taxon>
        <taxon>Pseudomonadota</taxon>
        <taxon>Gammaproteobacteria</taxon>
        <taxon>Chromatiales</taxon>
        <taxon>Ectothiorhodospiraceae</taxon>
        <taxon>Thioalbus</taxon>
    </lineage>
</organism>
<dbReference type="FunFam" id="1.10.8.350:FF:000001">
    <property type="entry name" value="Lytic murein transglycosylase B"/>
    <property type="match status" value="1"/>
</dbReference>
<dbReference type="InterPro" id="IPR031304">
    <property type="entry name" value="SLT_2"/>
</dbReference>
<dbReference type="GO" id="GO:0008933">
    <property type="term" value="F:peptidoglycan lytic transglycosylase activity"/>
    <property type="evidence" value="ECO:0007669"/>
    <property type="project" value="TreeGrafter"/>
</dbReference>
<dbReference type="InterPro" id="IPR011757">
    <property type="entry name" value="Lytic_transglycosylase_MltB"/>
</dbReference>
<dbReference type="RefSeq" id="WP_114278030.1">
    <property type="nucleotide sequence ID" value="NZ_QPJY01000001.1"/>
</dbReference>
<dbReference type="AlphaFoldDB" id="A0A369CL51"/>
<protein>
    <submittedName>
        <fullName evidence="4">Membrane-bound lytic murein transglycosylase B</fullName>
    </submittedName>
</protein>
<feature type="domain" description="Transglycosylase SLT" evidence="3">
    <location>
        <begin position="53"/>
        <end position="343"/>
    </location>
</feature>
<evidence type="ECO:0000313" key="5">
    <source>
        <dbReference type="Proteomes" id="UP000252707"/>
    </source>
</evidence>